<evidence type="ECO:0000313" key="2">
    <source>
        <dbReference type="EMBL" id="AHJ99482.1"/>
    </source>
</evidence>
<evidence type="ECO:0000313" key="3">
    <source>
        <dbReference type="Proteomes" id="UP000019423"/>
    </source>
</evidence>
<sequence>MDANRQHVYDSLGGRLLLVVLVGVLLPWYYQSTVKRSTLTISQQVFHMKQKPDKVLHHLSMKTLVGWWIGEDPRRKSAGRGLHFDFKDSGHICLLSYEYSQFAAVERYLEVHFAHKKRHDFS</sequence>
<dbReference type="KEGG" id="hsw:Hsw_3887"/>
<feature type="transmembrane region" description="Helical" evidence="1">
    <location>
        <begin position="12"/>
        <end position="30"/>
    </location>
</feature>
<accession>W8F645</accession>
<keyword evidence="1" id="KW-0472">Membrane</keyword>
<name>W8F645_9BACT</name>
<dbReference type="HOGENOM" id="CLU_2023559_0_0_10"/>
<keyword evidence="1" id="KW-1133">Transmembrane helix</keyword>
<dbReference type="Proteomes" id="UP000019423">
    <property type="component" value="Chromosome"/>
</dbReference>
<reference evidence="2 3" key="1">
    <citation type="submission" date="2014-01" db="EMBL/GenBank/DDBJ databases">
        <title>Complete genome sequence of ionizing-radiation resistance bacterium Hymenobacter swuensis DY53.</title>
        <authorList>
            <person name="Jung J.-H."/>
            <person name="Jeong S.-W."/>
            <person name="Joe M.-H."/>
            <person name="Cho y.-j."/>
            <person name="Kim M.-K."/>
            <person name="Lim S.-Y."/>
        </authorList>
    </citation>
    <scope>NUCLEOTIDE SEQUENCE [LARGE SCALE GENOMIC DNA]</scope>
    <source>
        <strain evidence="2 3">DY53</strain>
    </source>
</reference>
<gene>
    <name evidence="2" type="ORF">Hsw_3887</name>
</gene>
<keyword evidence="1" id="KW-0812">Transmembrane</keyword>
<keyword evidence="3" id="KW-1185">Reference proteome</keyword>
<proteinExistence type="predicted"/>
<protein>
    <submittedName>
        <fullName evidence="2">Uncharacterized protein</fullName>
    </submittedName>
</protein>
<evidence type="ECO:0000256" key="1">
    <source>
        <dbReference type="SAM" id="Phobius"/>
    </source>
</evidence>
<organism evidence="2 3">
    <name type="scientific">Hymenobacter swuensis DY53</name>
    <dbReference type="NCBI Taxonomy" id="1227739"/>
    <lineage>
        <taxon>Bacteria</taxon>
        <taxon>Pseudomonadati</taxon>
        <taxon>Bacteroidota</taxon>
        <taxon>Cytophagia</taxon>
        <taxon>Cytophagales</taxon>
        <taxon>Hymenobacteraceae</taxon>
        <taxon>Hymenobacter</taxon>
    </lineage>
</organism>
<dbReference type="EMBL" id="CP007145">
    <property type="protein sequence ID" value="AHJ99482.1"/>
    <property type="molecule type" value="Genomic_DNA"/>
</dbReference>
<dbReference type="AlphaFoldDB" id="W8F645"/>